<dbReference type="PROSITE" id="PS00090">
    <property type="entry name" value="NITROGENASE_1_2"/>
    <property type="match status" value="1"/>
</dbReference>
<dbReference type="STRING" id="477974.Daud_0147"/>
<dbReference type="EC" id="1.18.6.1" evidence="3"/>
<dbReference type="RefSeq" id="WP_012301309.1">
    <property type="nucleotide sequence ID" value="NC_010424.1"/>
</dbReference>
<accession>B1I0Z2</accession>
<name>B1I0Z2_DESAP</name>
<reference evidence="4" key="1">
    <citation type="submission" date="2007-10" db="EMBL/GenBank/DDBJ databases">
        <title>Complete sequence of chromosome of Desulforudis audaxviator MP104C.</title>
        <authorList>
            <person name="Copeland A."/>
            <person name="Lucas S."/>
            <person name="Lapidus A."/>
            <person name="Barry K."/>
            <person name="Glavina del Rio T."/>
            <person name="Dalin E."/>
            <person name="Tice H."/>
            <person name="Bruce D."/>
            <person name="Pitluck S."/>
            <person name="Lowry S.R."/>
            <person name="Larimer F."/>
            <person name="Land M.L."/>
            <person name="Hauser L."/>
            <person name="Kyrpides N."/>
            <person name="Ivanova N.N."/>
            <person name="Richardson P."/>
        </authorList>
    </citation>
    <scope>NUCLEOTIDE SEQUENCE [LARGE SCALE GENOMIC DNA]</scope>
    <source>
        <strain evidence="4">MP104C</strain>
    </source>
</reference>
<dbReference type="InterPro" id="IPR000510">
    <property type="entry name" value="Nase/OxRdtase_comp1"/>
</dbReference>
<dbReference type="Gene3D" id="3.40.50.1980">
    <property type="entry name" value="Nitrogenase molybdenum iron protein domain"/>
    <property type="match status" value="3"/>
</dbReference>
<keyword evidence="3" id="KW-0560">Oxidoreductase</keyword>
<dbReference type="SUPFAM" id="SSF53807">
    <property type="entry name" value="Helical backbone' metal receptor"/>
    <property type="match status" value="1"/>
</dbReference>
<protein>
    <submittedName>
        <fullName evidence="3">Nitrogenase</fullName>
        <ecNumber evidence="3">1.18.6.1</ecNumber>
    </submittedName>
</protein>
<reference evidence="3 4" key="2">
    <citation type="journal article" date="2008" name="Science">
        <title>Environmental genomics reveals a single-species ecosystem deep within Earth.</title>
        <authorList>
            <person name="Chivian D."/>
            <person name="Brodie E.L."/>
            <person name="Alm E.J."/>
            <person name="Culley D.E."/>
            <person name="Dehal P.S."/>
            <person name="Desantis T.Z."/>
            <person name="Gihring T.M."/>
            <person name="Lapidus A."/>
            <person name="Lin L.H."/>
            <person name="Lowry S.R."/>
            <person name="Moser D.P."/>
            <person name="Richardson P.M."/>
            <person name="Southam G."/>
            <person name="Wanger G."/>
            <person name="Pratt L.M."/>
            <person name="Andersen G.L."/>
            <person name="Hazen T.C."/>
            <person name="Brockman F.J."/>
            <person name="Arkin A.P."/>
            <person name="Onstott T.C."/>
        </authorList>
    </citation>
    <scope>NUCLEOTIDE SEQUENCE [LARGE SCALE GENOMIC DNA]</scope>
    <source>
        <strain evidence="3 4">MP104C</strain>
    </source>
</reference>
<dbReference type="Gene3D" id="1.20.89.10">
    <property type="entry name" value="Nitrogenase Molybdenum-iron Protein, subunit B, domain 4"/>
    <property type="match status" value="1"/>
</dbReference>
<dbReference type="EMBL" id="CP000860">
    <property type="protein sequence ID" value="ACA58715.1"/>
    <property type="molecule type" value="Genomic_DNA"/>
</dbReference>
<evidence type="ECO:0000313" key="4">
    <source>
        <dbReference type="Proteomes" id="UP000008544"/>
    </source>
</evidence>
<evidence type="ECO:0000259" key="2">
    <source>
        <dbReference type="Pfam" id="PF00148"/>
    </source>
</evidence>
<gene>
    <name evidence="3" type="ordered locus">Daud_0147</name>
</gene>
<feature type="domain" description="Nitrogenase/oxidoreductase component 1" evidence="2">
    <location>
        <begin position="52"/>
        <end position="477"/>
    </location>
</feature>
<evidence type="ECO:0000313" key="3">
    <source>
        <dbReference type="EMBL" id="ACA58715.1"/>
    </source>
</evidence>
<evidence type="ECO:0000256" key="1">
    <source>
        <dbReference type="ARBA" id="ARBA00023231"/>
    </source>
</evidence>
<keyword evidence="4" id="KW-1185">Reference proteome</keyword>
<dbReference type="Pfam" id="PF00148">
    <property type="entry name" value="Oxidored_nitro"/>
    <property type="match status" value="1"/>
</dbReference>
<dbReference type="AlphaFoldDB" id="B1I0Z2"/>
<dbReference type="KEGG" id="dau:Daud_0147"/>
<dbReference type="OrthoDB" id="9800746at2"/>
<dbReference type="CDD" id="cd01965">
    <property type="entry name" value="Nitrogenase_MoFe_beta_like"/>
    <property type="match status" value="1"/>
</dbReference>
<proteinExistence type="predicted"/>
<keyword evidence="1" id="KW-0535">Nitrogen fixation</keyword>
<sequence length="490" mass="53796">MAGNCNPIPIGGITYNQLKIEKKPLTPEYVPRDPALVPKANRVVVVNPARTCMPLGAMFAGLGIHRGLPFVQGAQGCTTYVRYTFCRIFQEPASIANASFHEDAAVFGGRKNFTEGIRNLVVRYRPDLITVVTTCSSEIIGDDMVSFIKVARKRLVSELGPEDGNRVRLVLVSTPSFAGSHVAGYDRASRAFLETLATDHSRPNNRVNIIPGMLMPGDLREIKHLLAEMGVEAHVLFDISDVFDTPLMPPQTLPYYPEGGTRVEDVEDMANSMATFALCPNEGGLGARYLEQKFGIPAFLGPVPVGVHNTDLFLERLLRVTGKEVPKALRDERGRLLDFMADTLHHTMMKKVALFGDPDLVTGLTRFVCELGMEPVAVMSGTQTKTFAADIEGITGEFGFTPAVFNGSDLFEFEETLKTMPVEVLIGNSKGADIAKELQIPLVRAGLFVYDRVGYQKRPVVGYRGGERLLADLVNAILDFGYPEERTQQL</sequence>
<dbReference type="eggNOG" id="COG2710">
    <property type="taxonomic scope" value="Bacteria"/>
</dbReference>
<dbReference type="InterPro" id="IPR050152">
    <property type="entry name" value="ChlB/BchB/BchZ"/>
</dbReference>
<dbReference type="PANTHER" id="PTHR33712:SF7">
    <property type="entry name" value="LIGHT-INDEPENDENT PROTOCHLOROPHYLLIDE REDUCTASE SUBUNIT B"/>
    <property type="match status" value="1"/>
</dbReference>
<dbReference type="InterPro" id="IPR000318">
    <property type="entry name" value="Nase_comp1_CS"/>
</dbReference>
<dbReference type="PANTHER" id="PTHR33712">
    <property type="entry name" value="LIGHT-INDEPENDENT PROTOCHLOROPHYLLIDE REDUCTASE SUBUNIT B"/>
    <property type="match status" value="1"/>
</dbReference>
<organism evidence="3 4">
    <name type="scientific">Desulforudis audaxviator (strain MP104C)</name>
    <dbReference type="NCBI Taxonomy" id="477974"/>
    <lineage>
        <taxon>Bacteria</taxon>
        <taxon>Bacillati</taxon>
        <taxon>Bacillota</taxon>
        <taxon>Clostridia</taxon>
        <taxon>Thermoanaerobacterales</taxon>
        <taxon>Candidatus Desulforudaceae</taxon>
        <taxon>Candidatus Desulforudis</taxon>
    </lineage>
</organism>
<dbReference type="HOGENOM" id="CLU_025876_2_0_9"/>
<dbReference type="Proteomes" id="UP000008544">
    <property type="component" value="Chromosome"/>
</dbReference>
<dbReference type="GO" id="GO:0016163">
    <property type="term" value="F:nitrogenase activity"/>
    <property type="evidence" value="ECO:0007669"/>
    <property type="project" value="UniProtKB-EC"/>
</dbReference>